<evidence type="ECO:0000256" key="2">
    <source>
        <dbReference type="SAM" id="Phobius"/>
    </source>
</evidence>
<keyword evidence="2" id="KW-0472">Membrane</keyword>
<accession>A0A8H3WSK6</accession>
<keyword evidence="2" id="KW-0812">Transmembrane</keyword>
<proteinExistence type="predicted"/>
<feature type="transmembrane region" description="Helical" evidence="2">
    <location>
        <begin position="1140"/>
        <end position="1158"/>
    </location>
</feature>
<dbReference type="EMBL" id="WOWK01000004">
    <property type="protein sequence ID" value="KAF0331296.1"/>
    <property type="molecule type" value="Genomic_DNA"/>
</dbReference>
<organism evidence="3 4">
    <name type="scientific">Colletotrichum asianum</name>
    <dbReference type="NCBI Taxonomy" id="702518"/>
    <lineage>
        <taxon>Eukaryota</taxon>
        <taxon>Fungi</taxon>
        <taxon>Dikarya</taxon>
        <taxon>Ascomycota</taxon>
        <taxon>Pezizomycotina</taxon>
        <taxon>Sordariomycetes</taxon>
        <taxon>Hypocreomycetidae</taxon>
        <taxon>Glomerellales</taxon>
        <taxon>Glomerellaceae</taxon>
        <taxon>Colletotrichum</taxon>
        <taxon>Colletotrichum gloeosporioides species complex</taxon>
    </lineage>
</organism>
<dbReference type="PANTHER" id="PTHR47685:SF1">
    <property type="entry name" value="MAGNESIUM TRANSPORT PROTEIN CORA"/>
    <property type="match status" value="1"/>
</dbReference>
<comment type="caution">
    <text evidence="3">The sequence shown here is derived from an EMBL/GenBank/DDBJ whole genome shotgun (WGS) entry which is preliminary data.</text>
</comment>
<feature type="compositionally biased region" description="Basic and acidic residues" evidence="1">
    <location>
        <begin position="507"/>
        <end position="527"/>
    </location>
</feature>
<feature type="transmembrane region" description="Helical" evidence="2">
    <location>
        <begin position="1108"/>
        <end position="1128"/>
    </location>
</feature>
<dbReference type="AlphaFoldDB" id="A0A8H3WSK6"/>
<reference evidence="3 4" key="1">
    <citation type="submission" date="2019-12" db="EMBL/GenBank/DDBJ databases">
        <title>A genome sequence resource for the geographically widespread anthracnose pathogen Colletotrichum asianum.</title>
        <authorList>
            <person name="Meng Y."/>
        </authorList>
    </citation>
    <scope>NUCLEOTIDE SEQUENCE [LARGE SCALE GENOMIC DNA]</scope>
    <source>
        <strain evidence="3 4">ICMP 18580</strain>
    </source>
</reference>
<evidence type="ECO:0000313" key="4">
    <source>
        <dbReference type="Proteomes" id="UP000434172"/>
    </source>
</evidence>
<feature type="compositionally biased region" description="Basic and acidic residues" evidence="1">
    <location>
        <begin position="264"/>
        <end position="277"/>
    </location>
</feature>
<keyword evidence="4" id="KW-1185">Reference proteome</keyword>
<feature type="region of interest" description="Disordered" evidence="1">
    <location>
        <begin position="217"/>
        <end position="286"/>
    </location>
</feature>
<name>A0A8H3WSK6_9PEZI</name>
<feature type="compositionally biased region" description="Acidic residues" evidence="1">
    <location>
        <begin position="342"/>
        <end position="355"/>
    </location>
</feature>
<feature type="region of interest" description="Disordered" evidence="1">
    <location>
        <begin position="507"/>
        <end position="550"/>
    </location>
</feature>
<sequence>MGDHDTTPTCLSAEPHGPEVIRDILAHYFGCIEIHERPNFLSRTGNKSYWDKEVQLEIQKLNQQDGNDETKQDFGDRAEENVKKKIRSHAISIEAQYKRTDTLRRALEGVECPHKIAGSHPEDCNLVKCLAASFDKWRGDKTTKKGIRDIREWKRTNNRPTDTFTPDPRTVDLGRCEVLDLIGSNGNTGESSDDEAKKYDLERDINGYIMEWDICNPERKGTEGNDPGQLSASASFNRPSPGLRRQSTPAISRTTTEQLTEDIQPQREFDQREEFRRPSLGVPKDSYMSHASKSFYKSLSADERYLKPTDRKDDYRFKGKFPDQRLSLRFLLGKNFGKPESIDPEQADEGEESGDESIILNKNGHPDRVRYIHIPHNNMAVSISLSFRPYDSFSSIKMCRMLTFIKQAIARYFGDRKPDHGRIYRAPPVKTRSHMILRPEYWRGQQHGGRRSMVHARHMRAICERVSSEIWDSEDNPGNVVLFMPYLHWEEDRKRDKIAKIIDEETAKHRKKRDDEAKEAKKNRVDFRTFAGKPLTTTRTAPTHPPEDPNYLSRIQEELKKRASTASLPGIHRTVTEVAKGFADRTGPAKDEKHEDGQQQLWYVAKLKTDGHGKIKARSKLGQLLLDAARLYEAIAIYRDEQLLKKYLHHDPPLHPRRTLDQSYYWTLKTTKARDRDQVVYRGTTMDDRNMHRFRELGKNDCTGEEGWIRKHLALERLLHHKTDDLCERNRDPDNTSDTFRWDDHWIGTDNNGCDHCRGEIRKVSRVVMVDQLWMWILDKKTIITSFPKRYGANKQDPSGVHKSIRTRIKNARKNQIRSVFDVALIILDECSNTFFDRTKTPDRHPQVMDIFGDAIGNLVSASILSLDSVLSPSMDWTKRASQLYVSKFKYEDASHLHPPLLNINPEGKLQREIKDIIDELDIMININNKQKEVIKRFTKHVENIYDSSGEWRDNSRSPDDDRDYRKTASSRASSLERKLDESNEKEAKEVKEAKRIREREQQEFIWFRKQAYDLISDVGDRVLELEGLRKSAESTAQGIKDLLDLKQQQASILQAWQSVKQADETVRQGRSIMIFTILPLSFMSSVFGMNNSTIGSDKMTFGDQANFMFPISAAVISVSIIFAFWTFPRTVFWSAYKMLETWVLVYTGAYFVWLVVWDKYKKFMKSDDLLKNLEEEVNRIKGKVKDSRKKRLDRNLDQKTDQRNTDTDGDKPQGRRSLQNVHNSALSTEQEGLREQGSDTSKTEVESRSRGSWRSRRPFWRSPKDQGSGQAAEV</sequence>
<feature type="transmembrane region" description="Helical" evidence="2">
    <location>
        <begin position="1070"/>
        <end position="1088"/>
    </location>
</feature>
<dbReference type="OrthoDB" id="341259at2759"/>
<protein>
    <recommendedName>
        <fullName evidence="5">Ankyrin repeat protein</fullName>
    </recommendedName>
</protein>
<keyword evidence="2" id="KW-1133">Transmembrane helix</keyword>
<feature type="region of interest" description="Disordered" evidence="1">
    <location>
        <begin position="337"/>
        <end position="360"/>
    </location>
</feature>
<feature type="compositionally biased region" description="Polar residues" evidence="1">
    <location>
        <begin position="1266"/>
        <end position="1275"/>
    </location>
</feature>
<feature type="region of interest" description="Disordered" evidence="1">
    <location>
        <begin position="949"/>
        <end position="994"/>
    </location>
</feature>
<evidence type="ECO:0008006" key="5">
    <source>
        <dbReference type="Google" id="ProtNLM"/>
    </source>
</evidence>
<evidence type="ECO:0000256" key="1">
    <source>
        <dbReference type="SAM" id="MobiDB-lite"/>
    </source>
</evidence>
<feature type="compositionally biased region" description="Basic and acidic residues" evidence="1">
    <location>
        <begin position="1232"/>
        <end position="1250"/>
    </location>
</feature>
<feature type="compositionally biased region" description="Polar residues" evidence="1">
    <location>
        <begin position="245"/>
        <end position="263"/>
    </location>
</feature>
<gene>
    <name evidence="3" type="ORF">GQ607_001604</name>
</gene>
<evidence type="ECO:0000313" key="3">
    <source>
        <dbReference type="EMBL" id="KAF0331296.1"/>
    </source>
</evidence>
<feature type="region of interest" description="Disordered" evidence="1">
    <location>
        <begin position="1185"/>
        <end position="1275"/>
    </location>
</feature>
<feature type="compositionally biased region" description="Polar residues" evidence="1">
    <location>
        <begin position="228"/>
        <end position="238"/>
    </location>
</feature>
<dbReference type="InterPro" id="IPR050829">
    <property type="entry name" value="CorA_MIT"/>
</dbReference>
<feature type="compositionally biased region" description="Basic and acidic residues" evidence="1">
    <location>
        <begin position="975"/>
        <end position="994"/>
    </location>
</feature>
<feature type="compositionally biased region" description="Basic and acidic residues" evidence="1">
    <location>
        <begin position="1194"/>
        <end position="1214"/>
    </location>
</feature>
<feature type="compositionally biased region" description="Basic and acidic residues" evidence="1">
    <location>
        <begin position="949"/>
        <end position="967"/>
    </location>
</feature>
<dbReference type="PANTHER" id="PTHR47685">
    <property type="entry name" value="MAGNESIUM TRANSPORT PROTEIN CORA"/>
    <property type="match status" value="1"/>
</dbReference>
<feature type="compositionally biased region" description="Polar residues" evidence="1">
    <location>
        <begin position="1217"/>
        <end position="1231"/>
    </location>
</feature>
<dbReference type="Proteomes" id="UP000434172">
    <property type="component" value="Unassembled WGS sequence"/>
</dbReference>